<dbReference type="InterPro" id="IPR026591">
    <property type="entry name" value="Sirtuin_cat_small_dom_sf"/>
</dbReference>
<dbReference type="SUPFAM" id="SSF52467">
    <property type="entry name" value="DHS-like NAD/FAD-binding domain"/>
    <property type="match status" value="1"/>
</dbReference>
<feature type="binding site" evidence="10">
    <location>
        <begin position="105"/>
        <end position="109"/>
    </location>
    <ligand>
        <name>NAD(+)</name>
        <dbReference type="ChEBI" id="CHEBI:57540"/>
    </ligand>
</feature>
<keyword evidence="4 8" id="KW-0862">Zinc</keyword>
<feature type="region of interest" description="Disordered" evidence="13">
    <location>
        <begin position="1"/>
        <end position="50"/>
    </location>
</feature>
<comment type="caution">
    <text evidence="15">The sequence shown here is derived from an EMBL/GenBank/DDBJ whole genome shotgun (WGS) entry which is preliminary data.</text>
</comment>
<reference evidence="15 16" key="1">
    <citation type="submission" date="2024-03" db="EMBL/GenBank/DDBJ databases">
        <title>The genome assembly and annotation of the cricket Gryllus longicercus Weissman &amp; Gray.</title>
        <authorList>
            <person name="Szrajer S."/>
            <person name="Gray D."/>
            <person name="Ylla G."/>
        </authorList>
    </citation>
    <scope>NUCLEOTIDE SEQUENCE [LARGE SCALE GENOMIC DNA]</scope>
    <source>
        <strain evidence="15">DAG 2021-001</strain>
        <tissue evidence="15">Whole body minus gut</tissue>
    </source>
</reference>
<gene>
    <name evidence="15" type="ORF">R5R35_007771</name>
</gene>
<comment type="catalytic activity">
    <reaction evidence="8">
        <text>N(6)-acetyl-L-lysyl-[protein] + NAD(+) + H2O = 2''-O-acetyl-ADP-D-ribose + nicotinamide + L-lysyl-[protein]</text>
        <dbReference type="Rhea" id="RHEA:43636"/>
        <dbReference type="Rhea" id="RHEA-COMP:9752"/>
        <dbReference type="Rhea" id="RHEA-COMP:10731"/>
        <dbReference type="ChEBI" id="CHEBI:15377"/>
        <dbReference type="ChEBI" id="CHEBI:17154"/>
        <dbReference type="ChEBI" id="CHEBI:29969"/>
        <dbReference type="ChEBI" id="CHEBI:57540"/>
        <dbReference type="ChEBI" id="CHEBI:61930"/>
        <dbReference type="ChEBI" id="CHEBI:83767"/>
        <dbReference type="EC" id="2.3.1.286"/>
    </reaction>
</comment>
<evidence type="ECO:0000256" key="11">
    <source>
        <dbReference type="PIRSR" id="PIRSR037938-3"/>
    </source>
</evidence>
<comment type="cofactor">
    <cofactor evidence="11">
        <name>Zn(2+)</name>
        <dbReference type="ChEBI" id="CHEBI:29105"/>
    </cofactor>
    <text evidence="11">Binds 1 zinc ion per subunit.</text>
</comment>
<evidence type="ECO:0000256" key="2">
    <source>
        <dbReference type="ARBA" id="ARBA00022679"/>
    </source>
</evidence>
<dbReference type="InterPro" id="IPR029035">
    <property type="entry name" value="DHS-like_NAD/FAD-binding_dom"/>
</dbReference>
<evidence type="ECO:0000256" key="12">
    <source>
        <dbReference type="PROSITE-ProRule" id="PRU00236"/>
    </source>
</evidence>
<evidence type="ECO:0000313" key="16">
    <source>
        <dbReference type="Proteomes" id="UP001378592"/>
    </source>
</evidence>
<feature type="binding site" evidence="10">
    <location>
        <begin position="115"/>
        <end position="117"/>
    </location>
    <ligand>
        <name>NAD(+)</name>
        <dbReference type="ChEBI" id="CHEBI:57540"/>
    </ligand>
</feature>
<keyword evidence="16" id="KW-1185">Reference proteome</keyword>
<accession>A0AAN9VZ78</accession>
<dbReference type="PIRSF" id="PIRSF037938">
    <property type="entry name" value="SIR2_euk"/>
    <property type="match status" value="1"/>
</dbReference>
<dbReference type="InterPro" id="IPR026590">
    <property type="entry name" value="Ssirtuin_cat_dom"/>
</dbReference>
<keyword evidence="2 8" id="KW-0808">Transferase</keyword>
<evidence type="ECO:0000256" key="1">
    <source>
        <dbReference type="ARBA" id="ARBA00006924"/>
    </source>
</evidence>
<dbReference type="Gene3D" id="3.30.1600.10">
    <property type="entry name" value="SIR2/SIRT2 'Small Domain"/>
    <property type="match status" value="1"/>
</dbReference>
<comment type="catalytic activity">
    <reaction evidence="6">
        <text>N(6)-hexadecanoyl-L-lysyl-[protein] + NAD(+) + H2O = 2''-O-hexadecanoyl-ADP-D-ribose + nicotinamide + L-lysyl-[protein]</text>
        <dbReference type="Rhea" id="RHEA:70563"/>
        <dbReference type="Rhea" id="RHEA-COMP:9752"/>
        <dbReference type="Rhea" id="RHEA-COMP:14175"/>
        <dbReference type="ChEBI" id="CHEBI:15377"/>
        <dbReference type="ChEBI" id="CHEBI:17154"/>
        <dbReference type="ChEBI" id="CHEBI:29969"/>
        <dbReference type="ChEBI" id="CHEBI:57540"/>
        <dbReference type="ChEBI" id="CHEBI:138936"/>
        <dbReference type="ChEBI" id="CHEBI:189673"/>
    </reaction>
    <physiologicalReaction direction="left-to-right" evidence="6">
        <dbReference type="Rhea" id="RHEA:70564"/>
    </physiologicalReaction>
</comment>
<evidence type="ECO:0000259" key="14">
    <source>
        <dbReference type="PROSITE" id="PS50305"/>
    </source>
</evidence>
<dbReference type="AlphaFoldDB" id="A0AAN9VZ78"/>
<keyword evidence="5 8" id="KW-0520">NAD</keyword>
<evidence type="ECO:0000256" key="4">
    <source>
        <dbReference type="ARBA" id="ARBA00022833"/>
    </source>
</evidence>
<dbReference type="Proteomes" id="UP001378592">
    <property type="component" value="Unassembled WGS sequence"/>
</dbReference>
<dbReference type="PANTHER" id="PTHR11085:SF6">
    <property type="entry name" value="NAD-DEPENDENT PROTEIN DEACETYLASE SIRTUIN-2"/>
    <property type="match status" value="1"/>
</dbReference>
<name>A0AAN9VZ78_9ORTH</name>
<dbReference type="Pfam" id="PF02146">
    <property type="entry name" value="SIR2"/>
    <property type="match status" value="1"/>
</dbReference>
<proteinExistence type="inferred from homology"/>
<dbReference type="GO" id="GO:0070403">
    <property type="term" value="F:NAD+ binding"/>
    <property type="evidence" value="ECO:0007669"/>
    <property type="project" value="UniProtKB-UniRule"/>
</dbReference>
<feature type="binding site" evidence="11 12">
    <location>
        <position position="239"/>
    </location>
    <ligand>
        <name>Zn(2+)</name>
        <dbReference type="ChEBI" id="CHEBI:29105"/>
    </ligand>
</feature>
<comment type="similarity">
    <text evidence="1 8">Belongs to the sirtuin family. Class I subfamily.</text>
</comment>
<dbReference type="PROSITE" id="PS50305">
    <property type="entry name" value="SIRTUIN"/>
    <property type="match status" value="1"/>
</dbReference>
<evidence type="ECO:0000256" key="5">
    <source>
        <dbReference type="ARBA" id="ARBA00023027"/>
    </source>
</evidence>
<dbReference type="GO" id="GO:0008270">
    <property type="term" value="F:zinc ion binding"/>
    <property type="evidence" value="ECO:0007669"/>
    <property type="project" value="UniProtKB-UniRule"/>
</dbReference>
<evidence type="ECO:0000256" key="10">
    <source>
        <dbReference type="PIRSR" id="PIRSR037938-2"/>
    </source>
</evidence>
<dbReference type="Gene3D" id="3.40.50.1220">
    <property type="entry name" value="TPP-binding domain"/>
    <property type="match status" value="1"/>
</dbReference>
<feature type="binding site" evidence="11 12">
    <location>
        <position position="218"/>
    </location>
    <ligand>
        <name>Zn(2+)</name>
        <dbReference type="ChEBI" id="CHEBI:29105"/>
    </ligand>
</feature>
<dbReference type="InterPro" id="IPR050134">
    <property type="entry name" value="NAD-dep_sirtuin_deacylases"/>
</dbReference>
<feature type="active site" description="Proton acceptor" evidence="9 12">
    <location>
        <position position="207"/>
    </location>
</feature>
<dbReference type="InterPro" id="IPR017328">
    <property type="entry name" value="Sirtuin_class_I"/>
</dbReference>
<feature type="binding site" evidence="10">
    <location>
        <begin position="187"/>
        <end position="190"/>
    </location>
    <ligand>
        <name>NAD(+)</name>
        <dbReference type="ChEBI" id="CHEBI:57540"/>
    </ligand>
</feature>
<evidence type="ECO:0000256" key="7">
    <source>
        <dbReference type="ARBA" id="ARBA00048905"/>
    </source>
</evidence>
<dbReference type="EMBL" id="JAZDUA010000003">
    <property type="protein sequence ID" value="KAK7874285.1"/>
    <property type="molecule type" value="Genomic_DNA"/>
</dbReference>
<feature type="domain" description="Deacetylase sirtuin-type" evidence="14">
    <location>
        <begin position="77"/>
        <end position="355"/>
    </location>
</feature>
<dbReference type="EC" id="2.3.1.286" evidence="8"/>
<sequence length="392" mass="43226">MSSKKETENDSSQSEGDEMAGASSVSAPSSSNVIPKDEHTSESSDDEGGSTIEMLRRYMVQKLGLHENDDAEEPKPKILDDVSIQGVINFIKDGKCKKIITMAGAGISTSSGIPDFRSPGSGLYDNLAKYNLPHPTAIFEIGFFRENPKPFFALAKELYPGVFKPTPCHYFLKLLNEKGLLLRHYTQNIDTLERVAGLPGEKLIEAHGTFHTSHCLGCRKSFEQEWVKEHVFSDSVPKCDECNNIVKPDIVFFGENLPHRFYISSQQDFPQCDLLIIMGSSLTVEPFASLIEQVPKNCPRLLINRTKAGQRSSVMAFLGMGSGLDFDAEGNTRDVAWLGDCDDGCLELARGLGWEGELRKLIADGHAGIDTSKTLCKDGDNNTKQKNKNVKL</sequence>
<feature type="binding site" evidence="10">
    <location>
        <position position="341"/>
    </location>
    <ligand>
        <name>NAD(+)</name>
        <dbReference type="ChEBI" id="CHEBI:57540"/>
    </ligand>
</feature>
<keyword evidence="3 8" id="KW-0479">Metal-binding</keyword>
<dbReference type="GO" id="GO:0005634">
    <property type="term" value="C:nucleus"/>
    <property type="evidence" value="ECO:0007669"/>
    <property type="project" value="TreeGrafter"/>
</dbReference>
<evidence type="ECO:0000256" key="6">
    <source>
        <dbReference type="ARBA" id="ARBA00048378"/>
    </source>
</evidence>
<evidence type="ECO:0000256" key="13">
    <source>
        <dbReference type="SAM" id="MobiDB-lite"/>
    </source>
</evidence>
<organism evidence="15 16">
    <name type="scientific">Gryllus longicercus</name>
    <dbReference type="NCBI Taxonomy" id="2509291"/>
    <lineage>
        <taxon>Eukaryota</taxon>
        <taxon>Metazoa</taxon>
        <taxon>Ecdysozoa</taxon>
        <taxon>Arthropoda</taxon>
        <taxon>Hexapoda</taxon>
        <taxon>Insecta</taxon>
        <taxon>Pterygota</taxon>
        <taxon>Neoptera</taxon>
        <taxon>Polyneoptera</taxon>
        <taxon>Orthoptera</taxon>
        <taxon>Ensifera</taxon>
        <taxon>Gryllidea</taxon>
        <taxon>Grylloidea</taxon>
        <taxon>Gryllidae</taxon>
        <taxon>Gryllinae</taxon>
        <taxon>Gryllus</taxon>
    </lineage>
</organism>
<feature type="compositionally biased region" description="Low complexity" evidence="13">
    <location>
        <begin position="20"/>
        <end position="31"/>
    </location>
</feature>
<dbReference type="CDD" id="cd01408">
    <property type="entry name" value="SIRT1"/>
    <property type="match status" value="1"/>
</dbReference>
<evidence type="ECO:0000256" key="9">
    <source>
        <dbReference type="PIRSR" id="PIRSR037938-1"/>
    </source>
</evidence>
<protein>
    <recommendedName>
        <fullName evidence="8">NAD-dependent protein deacetylase</fullName>
        <ecNumber evidence="8">2.3.1.286</ecNumber>
    </recommendedName>
</protein>
<evidence type="ECO:0000256" key="8">
    <source>
        <dbReference type="PIRNR" id="PIRNR037938"/>
    </source>
</evidence>
<evidence type="ECO:0000313" key="15">
    <source>
        <dbReference type="EMBL" id="KAK7874285.1"/>
    </source>
</evidence>
<dbReference type="GO" id="GO:0017136">
    <property type="term" value="F:histone deacetylase activity, NAD-dependent"/>
    <property type="evidence" value="ECO:0007669"/>
    <property type="project" value="InterPro"/>
</dbReference>
<feature type="binding site" evidence="11 12">
    <location>
        <position position="242"/>
    </location>
    <ligand>
        <name>Zn(2+)</name>
        <dbReference type="ChEBI" id="CHEBI:29105"/>
    </ligand>
</feature>
<comment type="catalytic activity">
    <reaction evidence="7">
        <text>N(6)-tetradecanoyl-L-lysyl-[protein] + NAD(+) + H2O = 2''-O-tetradecanoyl-ADP-D-ribose + nicotinamide + L-lysyl-[protein]</text>
        <dbReference type="Rhea" id="RHEA:70567"/>
        <dbReference type="Rhea" id="RHEA-COMP:9752"/>
        <dbReference type="Rhea" id="RHEA-COMP:15437"/>
        <dbReference type="ChEBI" id="CHEBI:15377"/>
        <dbReference type="ChEBI" id="CHEBI:17154"/>
        <dbReference type="ChEBI" id="CHEBI:29969"/>
        <dbReference type="ChEBI" id="CHEBI:57540"/>
        <dbReference type="ChEBI" id="CHEBI:141129"/>
        <dbReference type="ChEBI" id="CHEBI:189674"/>
    </reaction>
    <physiologicalReaction direction="left-to-right" evidence="7">
        <dbReference type="Rhea" id="RHEA:70568"/>
    </physiologicalReaction>
</comment>
<dbReference type="InterPro" id="IPR003000">
    <property type="entry name" value="Sirtuin"/>
</dbReference>
<evidence type="ECO:0000256" key="3">
    <source>
        <dbReference type="ARBA" id="ARBA00022723"/>
    </source>
</evidence>
<feature type="binding site" evidence="11 12">
    <location>
        <position position="215"/>
    </location>
    <ligand>
        <name>Zn(2+)</name>
        <dbReference type="ChEBI" id="CHEBI:29105"/>
    </ligand>
</feature>
<dbReference type="PANTHER" id="PTHR11085">
    <property type="entry name" value="NAD-DEPENDENT PROTEIN DEACYLASE SIRTUIN-5, MITOCHONDRIAL-RELATED"/>
    <property type="match status" value="1"/>
</dbReference>